<dbReference type="GO" id="GO:0003677">
    <property type="term" value="F:DNA binding"/>
    <property type="evidence" value="ECO:0007669"/>
    <property type="project" value="UniProtKB-KW"/>
</dbReference>
<dbReference type="EMBL" id="CYZF01000005">
    <property type="protein sequence ID" value="CUO54484.1"/>
    <property type="molecule type" value="Genomic_DNA"/>
</dbReference>
<reference evidence="2 3" key="1">
    <citation type="submission" date="2015-09" db="EMBL/GenBank/DDBJ databases">
        <authorList>
            <consortium name="Pathogen Informatics"/>
        </authorList>
    </citation>
    <scope>NUCLEOTIDE SEQUENCE [LARGE SCALE GENOMIC DNA]</scope>
    <source>
        <strain evidence="2 3">2789STDY5608791</strain>
    </source>
</reference>
<gene>
    <name evidence="2" type="ORF">ERS417307_01857</name>
</gene>
<dbReference type="Gene3D" id="1.10.260.40">
    <property type="entry name" value="lambda repressor-like DNA-binding domains"/>
    <property type="match status" value="1"/>
</dbReference>
<dbReference type="InterPro" id="IPR010982">
    <property type="entry name" value="Lambda_DNA-bd_dom_sf"/>
</dbReference>
<feature type="domain" description="HTH cro/C1-type" evidence="1">
    <location>
        <begin position="29"/>
        <end position="83"/>
    </location>
</feature>
<dbReference type="Proteomes" id="UP000095419">
    <property type="component" value="Unassembled WGS sequence"/>
</dbReference>
<name>A0A174FW72_BACUN</name>
<dbReference type="InterPro" id="IPR001387">
    <property type="entry name" value="Cro/C1-type_HTH"/>
</dbReference>
<dbReference type="SMART" id="SM00530">
    <property type="entry name" value="HTH_XRE"/>
    <property type="match status" value="1"/>
</dbReference>
<accession>A0A174FW72</accession>
<dbReference type="PROSITE" id="PS50943">
    <property type="entry name" value="HTH_CROC1"/>
    <property type="match status" value="1"/>
</dbReference>
<dbReference type="CDD" id="cd00093">
    <property type="entry name" value="HTH_XRE"/>
    <property type="match status" value="1"/>
</dbReference>
<evidence type="ECO:0000313" key="2">
    <source>
        <dbReference type="EMBL" id="CUO54484.1"/>
    </source>
</evidence>
<sequence length="109" mass="12484">MRIIRYIIIMKRALLPSQQRTLTTLGENIKYARLRRDLSSEQVAERAGISRNTLIKIEKGDEGVAIGYYFRVLAVLGLDKDILLVAKDDELGRRLQDVKLTVKKRASKK</sequence>
<keyword evidence="2" id="KW-0238">DNA-binding</keyword>
<proteinExistence type="predicted"/>
<evidence type="ECO:0000313" key="3">
    <source>
        <dbReference type="Proteomes" id="UP000095419"/>
    </source>
</evidence>
<evidence type="ECO:0000259" key="1">
    <source>
        <dbReference type="PROSITE" id="PS50943"/>
    </source>
</evidence>
<dbReference type="AlphaFoldDB" id="A0A174FW72"/>
<organism evidence="2 3">
    <name type="scientific">Bacteroides uniformis</name>
    <dbReference type="NCBI Taxonomy" id="820"/>
    <lineage>
        <taxon>Bacteria</taxon>
        <taxon>Pseudomonadati</taxon>
        <taxon>Bacteroidota</taxon>
        <taxon>Bacteroidia</taxon>
        <taxon>Bacteroidales</taxon>
        <taxon>Bacteroidaceae</taxon>
        <taxon>Bacteroides</taxon>
    </lineage>
</organism>
<dbReference type="Pfam" id="PF01381">
    <property type="entry name" value="HTH_3"/>
    <property type="match status" value="1"/>
</dbReference>
<protein>
    <submittedName>
        <fullName evidence="2">Putative DNA-binding protein</fullName>
    </submittedName>
</protein>
<dbReference type="SUPFAM" id="SSF47413">
    <property type="entry name" value="lambda repressor-like DNA-binding domains"/>
    <property type="match status" value="1"/>
</dbReference>